<evidence type="ECO:0000313" key="5">
    <source>
        <dbReference type="Proteomes" id="UP000614272"/>
    </source>
</evidence>
<name>A0ABQ1RAF1_9ALTE</name>
<dbReference type="Gene3D" id="3.10.129.10">
    <property type="entry name" value="Hotdog Thioesterase"/>
    <property type="match status" value="1"/>
</dbReference>
<dbReference type="InterPro" id="IPR039298">
    <property type="entry name" value="ACOT13"/>
</dbReference>
<dbReference type="CDD" id="cd03443">
    <property type="entry name" value="PaaI_thioesterase"/>
    <property type="match status" value="1"/>
</dbReference>
<feature type="domain" description="Thioesterase" evidence="3">
    <location>
        <begin position="62"/>
        <end position="139"/>
    </location>
</feature>
<evidence type="ECO:0000259" key="3">
    <source>
        <dbReference type="Pfam" id="PF03061"/>
    </source>
</evidence>
<organism evidence="4 5">
    <name type="scientific">Lacimicrobium alkaliphilum</name>
    <dbReference type="NCBI Taxonomy" id="1526571"/>
    <lineage>
        <taxon>Bacteria</taxon>
        <taxon>Pseudomonadati</taxon>
        <taxon>Pseudomonadota</taxon>
        <taxon>Gammaproteobacteria</taxon>
        <taxon>Alteromonadales</taxon>
        <taxon>Alteromonadaceae</taxon>
        <taxon>Lacimicrobium</taxon>
    </lineage>
</organism>
<dbReference type="InterPro" id="IPR029069">
    <property type="entry name" value="HotDog_dom_sf"/>
</dbReference>
<keyword evidence="2" id="KW-0378">Hydrolase</keyword>
<dbReference type="InterPro" id="IPR006683">
    <property type="entry name" value="Thioestr_dom"/>
</dbReference>
<accession>A0ABQ1RAF1</accession>
<evidence type="ECO:0000256" key="1">
    <source>
        <dbReference type="ARBA" id="ARBA00008324"/>
    </source>
</evidence>
<evidence type="ECO:0000256" key="2">
    <source>
        <dbReference type="ARBA" id="ARBA00022801"/>
    </source>
</evidence>
<sequence>MRETNLNTQYQNMSGIQRLQLFAQDGTRGGMDKNLGYGFLSIQPGEVQLSYTPKEQHMNLIGSLHGGILASLLDAAMGCSVLTLLDDQERYTMIDLNTKFVKAIMDFDQQLTVIGEVDHAGRRTFATSGRILDSQGRLIAKAMANAIRI</sequence>
<dbReference type="Proteomes" id="UP000614272">
    <property type="component" value="Unassembled WGS sequence"/>
</dbReference>
<dbReference type="SUPFAM" id="SSF54637">
    <property type="entry name" value="Thioesterase/thiol ester dehydrase-isomerase"/>
    <property type="match status" value="1"/>
</dbReference>
<evidence type="ECO:0000313" key="4">
    <source>
        <dbReference type="EMBL" id="GGD60634.1"/>
    </source>
</evidence>
<proteinExistence type="inferred from homology"/>
<reference evidence="5" key="1">
    <citation type="journal article" date="2019" name="Int. J. Syst. Evol. Microbiol.">
        <title>The Global Catalogue of Microorganisms (GCM) 10K type strain sequencing project: providing services to taxonomists for standard genome sequencing and annotation.</title>
        <authorList>
            <consortium name="The Broad Institute Genomics Platform"/>
            <consortium name="The Broad Institute Genome Sequencing Center for Infectious Disease"/>
            <person name="Wu L."/>
            <person name="Ma J."/>
        </authorList>
    </citation>
    <scope>NUCLEOTIDE SEQUENCE [LARGE SCALE GENOMIC DNA]</scope>
    <source>
        <strain evidence="5">CGMCC 1.12923</strain>
    </source>
</reference>
<dbReference type="PANTHER" id="PTHR21660:SF1">
    <property type="entry name" value="ACYL-COENZYME A THIOESTERASE 13"/>
    <property type="match status" value="1"/>
</dbReference>
<keyword evidence="5" id="KW-1185">Reference proteome</keyword>
<dbReference type="Pfam" id="PF03061">
    <property type="entry name" value="4HBT"/>
    <property type="match status" value="1"/>
</dbReference>
<dbReference type="RefSeq" id="WP_099035801.1">
    <property type="nucleotide sequence ID" value="NZ_BMGJ01000004.1"/>
</dbReference>
<dbReference type="InterPro" id="IPR003736">
    <property type="entry name" value="PAAI_dom"/>
</dbReference>
<protein>
    <recommendedName>
        <fullName evidence="3">Thioesterase domain-containing protein</fullName>
    </recommendedName>
</protein>
<comment type="caution">
    <text evidence="4">The sequence shown here is derived from an EMBL/GenBank/DDBJ whole genome shotgun (WGS) entry which is preliminary data.</text>
</comment>
<comment type="similarity">
    <text evidence="1">Belongs to the thioesterase PaaI family.</text>
</comment>
<dbReference type="EMBL" id="BMGJ01000004">
    <property type="protein sequence ID" value="GGD60634.1"/>
    <property type="molecule type" value="Genomic_DNA"/>
</dbReference>
<dbReference type="NCBIfam" id="TIGR00369">
    <property type="entry name" value="unchar_dom_1"/>
    <property type="match status" value="1"/>
</dbReference>
<dbReference type="PANTHER" id="PTHR21660">
    <property type="entry name" value="THIOESTERASE SUPERFAMILY MEMBER-RELATED"/>
    <property type="match status" value="1"/>
</dbReference>
<gene>
    <name evidence="4" type="ORF">GCM10011357_14940</name>
</gene>